<protein>
    <submittedName>
        <fullName evidence="1">Uncharacterized protein</fullName>
    </submittedName>
</protein>
<proteinExistence type="predicted"/>
<name>A0ABT1U3F8_9GAMM</name>
<dbReference type="EMBL" id="JANIBK010000029">
    <property type="protein sequence ID" value="MCQ8128371.1"/>
    <property type="molecule type" value="Genomic_DNA"/>
</dbReference>
<organism evidence="1 2">
    <name type="scientific">Methylomonas rivi</name>
    <dbReference type="NCBI Taxonomy" id="2952226"/>
    <lineage>
        <taxon>Bacteria</taxon>
        <taxon>Pseudomonadati</taxon>
        <taxon>Pseudomonadota</taxon>
        <taxon>Gammaproteobacteria</taxon>
        <taxon>Methylococcales</taxon>
        <taxon>Methylococcaceae</taxon>
        <taxon>Methylomonas</taxon>
    </lineage>
</organism>
<evidence type="ECO:0000313" key="2">
    <source>
        <dbReference type="Proteomes" id="UP001524586"/>
    </source>
</evidence>
<accession>A0ABT1U3F8</accession>
<comment type="caution">
    <text evidence="1">The sequence shown here is derived from an EMBL/GenBank/DDBJ whole genome shotgun (WGS) entry which is preliminary data.</text>
</comment>
<gene>
    <name evidence="1" type="ORF">NP596_07865</name>
</gene>
<dbReference type="Proteomes" id="UP001524586">
    <property type="component" value="Unassembled WGS sequence"/>
</dbReference>
<sequence>MPVNGNAERPPLLLELGDAPRLTVMDKQADLQISIGGGQAGRGESLLLLDDVVQVFHTGFGDWEGIRFSSANKPHPRVMVNQNRTLLCRGD</sequence>
<reference evidence="1 2" key="1">
    <citation type="submission" date="2022-07" db="EMBL/GenBank/DDBJ databases">
        <title>Methylomonas rivi sp. nov., Methylomonas rosea sp. nov., Methylomonas aureus sp. nov. and Methylomonas subterranea sp. nov., four novel methanotrophs isolated from a freshwater creek and the deep terrestrial subsurface.</title>
        <authorList>
            <person name="Abin C."/>
            <person name="Sankaranarayanan K."/>
            <person name="Garner C."/>
            <person name="Sindelar R."/>
            <person name="Kotary K."/>
            <person name="Garner R."/>
            <person name="Barclay S."/>
            <person name="Lawson P."/>
            <person name="Krumholz L."/>
        </authorList>
    </citation>
    <scope>NUCLEOTIDE SEQUENCE [LARGE SCALE GENOMIC DNA]</scope>
    <source>
        <strain evidence="1 2">WSC-6</strain>
    </source>
</reference>
<dbReference type="RefSeq" id="WP_256614754.1">
    <property type="nucleotide sequence ID" value="NZ_JANIBK010000029.1"/>
</dbReference>
<keyword evidence="2" id="KW-1185">Reference proteome</keyword>
<evidence type="ECO:0000313" key="1">
    <source>
        <dbReference type="EMBL" id="MCQ8128371.1"/>
    </source>
</evidence>